<keyword evidence="3" id="KW-1185">Reference proteome</keyword>
<gene>
    <name evidence="2" type="ORF">CSSPTR1EN2_LOCUS16836</name>
</gene>
<organism evidence="2 3">
    <name type="scientific">Sphagnum troendelagicum</name>
    <dbReference type="NCBI Taxonomy" id="128251"/>
    <lineage>
        <taxon>Eukaryota</taxon>
        <taxon>Viridiplantae</taxon>
        <taxon>Streptophyta</taxon>
        <taxon>Embryophyta</taxon>
        <taxon>Bryophyta</taxon>
        <taxon>Sphagnophytina</taxon>
        <taxon>Sphagnopsida</taxon>
        <taxon>Sphagnales</taxon>
        <taxon>Sphagnaceae</taxon>
        <taxon>Sphagnum</taxon>
    </lineage>
</organism>
<feature type="compositionally biased region" description="Polar residues" evidence="1">
    <location>
        <begin position="51"/>
        <end position="69"/>
    </location>
</feature>
<reference evidence="2" key="1">
    <citation type="submission" date="2024-02" db="EMBL/GenBank/DDBJ databases">
        <authorList>
            <consortium name="ELIXIR-Norway"/>
            <consortium name="Elixir Norway"/>
        </authorList>
    </citation>
    <scope>NUCLEOTIDE SEQUENCE</scope>
</reference>
<evidence type="ECO:0008006" key="4">
    <source>
        <dbReference type="Google" id="ProtNLM"/>
    </source>
</evidence>
<sequence>MIGIHVSFSVGGSHLSKLLLRSKLLANRPLISAPIDHTSGEYYLDPMQASSVGSSQSTAQHINMQNVQNAPRHERRRRRLNVSGHYARQQSTTLRHHVNQAKPTKKDPRN</sequence>
<dbReference type="EMBL" id="OZ019896">
    <property type="protein sequence ID" value="CAK9223447.1"/>
    <property type="molecule type" value="Genomic_DNA"/>
</dbReference>
<proteinExistence type="predicted"/>
<accession>A0ABP0UKB4</accession>
<evidence type="ECO:0000313" key="2">
    <source>
        <dbReference type="EMBL" id="CAK9223447.1"/>
    </source>
</evidence>
<dbReference type="Proteomes" id="UP001497512">
    <property type="component" value="Chromosome 4"/>
</dbReference>
<evidence type="ECO:0000256" key="1">
    <source>
        <dbReference type="SAM" id="MobiDB-lite"/>
    </source>
</evidence>
<protein>
    <recommendedName>
        <fullName evidence="4">NADH-plastoquinone oxidoreductase subunit K</fullName>
    </recommendedName>
</protein>
<evidence type="ECO:0000313" key="3">
    <source>
        <dbReference type="Proteomes" id="UP001497512"/>
    </source>
</evidence>
<name>A0ABP0UKB4_9BRYO</name>
<feature type="region of interest" description="Disordered" evidence="1">
    <location>
        <begin position="51"/>
        <end position="110"/>
    </location>
</feature>